<comment type="cofactor">
    <cofactor evidence="1 7">
        <name>L-ascorbate</name>
        <dbReference type="ChEBI" id="CHEBI:38290"/>
    </cofactor>
</comment>
<accession>G6XFC2</accession>
<feature type="binding site" evidence="7">
    <location>
        <position position="160"/>
    </location>
    <ligand>
        <name>Fe cation</name>
        <dbReference type="ChEBI" id="CHEBI:24875"/>
    </ligand>
</feature>
<dbReference type="InterPro" id="IPR044862">
    <property type="entry name" value="Pro_4_hyd_alph_FE2OG_OXY"/>
</dbReference>
<keyword evidence="4 7" id="KW-0223">Dioxygenase</keyword>
<evidence type="ECO:0000256" key="4">
    <source>
        <dbReference type="ARBA" id="ARBA00022964"/>
    </source>
</evidence>
<feature type="binding site" evidence="7">
    <location>
        <position position="223"/>
    </location>
    <ligand>
        <name>Fe cation</name>
        <dbReference type="ChEBI" id="CHEBI:24875"/>
    </ligand>
</feature>
<evidence type="ECO:0000259" key="8">
    <source>
        <dbReference type="PROSITE" id="PS51471"/>
    </source>
</evidence>
<dbReference type="AlphaFoldDB" id="G6XFC2"/>
<dbReference type="NCBIfam" id="NF003974">
    <property type="entry name" value="PRK05467.1-3"/>
    <property type="match status" value="1"/>
</dbReference>
<feature type="binding site" evidence="7">
    <location>
        <position position="233"/>
    </location>
    <ligand>
        <name>2-oxoglutarate</name>
        <dbReference type="ChEBI" id="CHEBI:16810"/>
    </ligand>
</feature>
<dbReference type="STRING" id="1088869.GMO_01870"/>
<feature type="domain" description="Fe2OG dioxygenase" evidence="8">
    <location>
        <begin position="142"/>
        <end position="242"/>
    </location>
</feature>
<dbReference type="Gene3D" id="4.10.860.20">
    <property type="entry name" value="Rabenosyn, Rab binding domain"/>
    <property type="match status" value="1"/>
</dbReference>
<evidence type="ECO:0000313" key="10">
    <source>
        <dbReference type="Proteomes" id="UP000004949"/>
    </source>
</evidence>
<keyword evidence="2 7" id="KW-0479">Metal-binding</keyword>
<name>G6XFC2_9PROT</name>
<keyword evidence="6 7" id="KW-0408">Iron</keyword>
<gene>
    <name evidence="9" type="ORF">GMO_01870</name>
</gene>
<evidence type="ECO:0000313" key="9">
    <source>
        <dbReference type="EMBL" id="EHH68880.1"/>
    </source>
</evidence>
<dbReference type="HAMAP" id="MF_00657">
    <property type="entry name" value="Hydroxyl_YbiX"/>
    <property type="match status" value="1"/>
</dbReference>
<evidence type="ECO:0000256" key="2">
    <source>
        <dbReference type="ARBA" id="ARBA00022723"/>
    </source>
</evidence>
<dbReference type="EMBL" id="AGQV01000001">
    <property type="protein sequence ID" value="EHH68880.1"/>
    <property type="molecule type" value="Genomic_DNA"/>
</dbReference>
<dbReference type="Proteomes" id="UP000004949">
    <property type="component" value="Unassembled WGS sequence"/>
</dbReference>
<dbReference type="GO" id="GO:0031418">
    <property type="term" value="F:L-ascorbic acid binding"/>
    <property type="evidence" value="ECO:0007669"/>
    <property type="project" value="UniProtKB-KW"/>
</dbReference>
<keyword evidence="5 7" id="KW-0560">Oxidoreductase</keyword>
<dbReference type="GO" id="GO:0016706">
    <property type="term" value="F:2-oxoglutarate-dependent dioxygenase activity"/>
    <property type="evidence" value="ECO:0007669"/>
    <property type="project" value="UniProtKB-UniRule"/>
</dbReference>
<sequence>MSRSNHSGFSRQRRDSQAIPDFPFSSLSGLHLILNTSRYFFMRVILNISIVCQKQLSTARRIIPMLLHIPDVLSAEEVRYCRQRLEAATWTDGRVTAGEQSAKAKLNLQIPQDSAECRELGEIILRALGRNSTFNSAAFPLRVFPPLFNRYDTGMHFNAHVDNAIRPIPGAGFRIRTDVSSTLFLTEPDEYDGGELVIQDTYGHQSVKLPAGHMVLYPSTSLHSVSRVTRGSRWASFFWSQSMVRDDTKRALLYEFDCSIIETRKALPDDHPAVLGLTSTYHNLLRQWAEL</sequence>
<dbReference type="NCBIfam" id="NF003975">
    <property type="entry name" value="PRK05467.1-4"/>
    <property type="match status" value="1"/>
</dbReference>
<dbReference type="InterPro" id="IPR041097">
    <property type="entry name" value="PKHD_C"/>
</dbReference>
<dbReference type="PANTHER" id="PTHR41536:SF1">
    <property type="entry name" value="PKHD-TYPE HYDROXYLASE YBIX"/>
    <property type="match status" value="1"/>
</dbReference>
<reference evidence="9 10" key="1">
    <citation type="submission" date="2011-10" db="EMBL/GenBank/DDBJ databases">
        <title>Genome sequence of Gluconobacter morbifer G707, isolated from Drosophila gut.</title>
        <authorList>
            <person name="Lee W.-J."/>
            <person name="Kim E.-K."/>
        </authorList>
    </citation>
    <scope>NUCLEOTIDE SEQUENCE [LARGE SCALE GENOMIC DNA]</scope>
    <source>
        <strain evidence="9 10">G707</strain>
    </source>
</reference>
<dbReference type="Pfam" id="PF18331">
    <property type="entry name" value="PKHD_C"/>
    <property type="match status" value="1"/>
</dbReference>
<feature type="binding site" evidence="7">
    <location>
        <position position="162"/>
    </location>
    <ligand>
        <name>Fe cation</name>
        <dbReference type="ChEBI" id="CHEBI:24875"/>
    </ligand>
</feature>
<comment type="caution">
    <text evidence="9">The sequence shown here is derived from an EMBL/GenBank/DDBJ whole genome shotgun (WGS) entry which is preliminary data.</text>
</comment>
<dbReference type="PATRIC" id="fig|1088869.3.peg.188"/>
<evidence type="ECO:0000256" key="1">
    <source>
        <dbReference type="ARBA" id="ARBA00001961"/>
    </source>
</evidence>
<dbReference type="InterPro" id="IPR023550">
    <property type="entry name" value="PKHD_hydroxylase"/>
</dbReference>
<keyword evidence="10" id="KW-1185">Reference proteome</keyword>
<evidence type="ECO:0000256" key="6">
    <source>
        <dbReference type="ARBA" id="ARBA00023004"/>
    </source>
</evidence>
<dbReference type="GO" id="GO:0005506">
    <property type="term" value="F:iron ion binding"/>
    <property type="evidence" value="ECO:0007669"/>
    <property type="project" value="UniProtKB-UniRule"/>
</dbReference>
<dbReference type="GO" id="GO:0006879">
    <property type="term" value="P:intracellular iron ion homeostasis"/>
    <property type="evidence" value="ECO:0007669"/>
    <property type="project" value="TreeGrafter"/>
</dbReference>
<dbReference type="eggNOG" id="COG3128">
    <property type="taxonomic scope" value="Bacteria"/>
</dbReference>
<comment type="cofactor">
    <cofactor evidence="7">
        <name>Fe(2+)</name>
        <dbReference type="ChEBI" id="CHEBI:29033"/>
    </cofactor>
    <text evidence="7">Binds 1 Fe(2+) ion per subunit.</text>
</comment>
<dbReference type="GO" id="GO:0006974">
    <property type="term" value="P:DNA damage response"/>
    <property type="evidence" value="ECO:0007669"/>
    <property type="project" value="TreeGrafter"/>
</dbReference>
<organism evidence="9 10">
    <name type="scientific">Gluconobacter morbifer G707</name>
    <dbReference type="NCBI Taxonomy" id="1088869"/>
    <lineage>
        <taxon>Bacteria</taxon>
        <taxon>Pseudomonadati</taxon>
        <taxon>Pseudomonadota</taxon>
        <taxon>Alphaproteobacteria</taxon>
        <taxon>Acetobacterales</taxon>
        <taxon>Acetobacteraceae</taxon>
        <taxon>Gluconobacter</taxon>
    </lineage>
</organism>
<evidence type="ECO:0000256" key="5">
    <source>
        <dbReference type="ARBA" id="ARBA00023002"/>
    </source>
</evidence>
<dbReference type="PANTHER" id="PTHR41536">
    <property type="entry name" value="PKHD-TYPE HYDROXYLASE YBIX"/>
    <property type="match status" value="1"/>
</dbReference>
<protein>
    <submittedName>
        <fullName evidence="9">Putative hydroxylase</fullName>
    </submittedName>
</protein>
<dbReference type="PROSITE" id="PS51471">
    <property type="entry name" value="FE2OG_OXY"/>
    <property type="match status" value="1"/>
</dbReference>
<dbReference type="InterPro" id="IPR006620">
    <property type="entry name" value="Pro_4_hyd_alph"/>
</dbReference>
<dbReference type="InterPro" id="IPR005123">
    <property type="entry name" value="Oxoglu/Fe-dep_dioxygenase_dom"/>
</dbReference>
<evidence type="ECO:0000256" key="7">
    <source>
        <dbReference type="HAMAP-Rule" id="MF_00657"/>
    </source>
</evidence>
<keyword evidence="3 7" id="KW-0847">Vitamin C</keyword>
<evidence type="ECO:0000256" key="3">
    <source>
        <dbReference type="ARBA" id="ARBA00022896"/>
    </source>
</evidence>
<dbReference type="Pfam" id="PF13640">
    <property type="entry name" value="2OG-FeII_Oxy_3"/>
    <property type="match status" value="1"/>
</dbReference>
<proteinExistence type="inferred from homology"/>
<dbReference type="Gene3D" id="2.60.120.620">
    <property type="entry name" value="q2cbj1_9rhob like domain"/>
    <property type="match status" value="1"/>
</dbReference>
<dbReference type="SMART" id="SM00702">
    <property type="entry name" value="P4Hc"/>
    <property type="match status" value="1"/>
</dbReference>